<dbReference type="NCBIfam" id="TIGR00756">
    <property type="entry name" value="PPR"/>
    <property type="match status" value="2"/>
</dbReference>
<gene>
    <name evidence="5" type="primary">ga00755</name>
    <name evidence="5" type="ORF">PR202_ga00755</name>
</gene>
<sequence>MIERGIEPDVVTYSCIVDALCKVRAMDKAELILPVMVDKVGKMDEATRVLDSLLLIGLEPDIVTYNTLLSGYCKTGRIDNELSIFWEMSLKGVKPTTVTYSVILDGLFQAGRIVAAKEKFQELIENAGSIQEANDLFASRAGGRGS</sequence>
<evidence type="ECO:0000256" key="3">
    <source>
        <dbReference type="ARBA" id="ARBA00022946"/>
    </source>
</evidence>
<dbReference type="InterPro" id="IPR002885">
    <property type="entry name" value="PPR_rpt"/>
</dbReference>
<dbReference type="Proteomes" id="UP001054889">
    <property type="component" value="Unassembled WGS sequence"/>
</dbReference>
<accession>A0AAV5BGM5</accession>
<feature type="repeat" description="PPR" evidence="4">
    <location>
        <begin position="61"/>
        <end position="95"/>
    </location>
</feature>
<keyword evidence="6" id="KW-1185">Reference proteome</keyword>
<keyword evidence="3" id="KW-0809">Transit peptide</keyword>
<reference evidence="5" key="1">
    <citation type="journal article" date="2018" name="DNA Res.">
        <title>Multiple hybrid de novo genome assembly of finger millet, an orphan allotetraploid crop.</title>
        <authorList>
            <person name="Hatakeyama M."/>
            <person name="Aluri S."/>
            <person name="Balachadran M.T."/>
            <person name="Sivarajan S.R."/>
            <person name="Patrignani A."/>
            <person name="Gruter S."/>
            <person name="Poveda L."/>
            <person name="Shimizu-Inatsugi R."/>
            <person name="Baeten J."/>
            <person name="Francoijs K.J."/>
            <person name="Nataraja K.N."/>
            <person name="Reddy Y.A.N."/>
            <person name="Phadnis S."/>
            <person name="Ravikumar R.L."/>
            <person name="Schlapbach R."/>
            <person name="Sreeman S.M."/>
            <person name="Shimizu K.K."/>
        </authorList>
    </citation>
    <scope>NUCLEOTIDE SEQUENCE</scope>
</reference>
<name>A0AAV5BGM5_ELECO</name>
<evidence type="ECO:0000313" key="6">
    <source>
        <dbReference type="Proteomes" id="UP001054889"/>
    </source>
</evidence>
<dbReference type="Pfam" id="PF12854">
    <property type="entry name" value="PPR_1"/>
    <property type="match status" value="1"/>
</dbReference>
<organism evidence="5 6">
    <name type="scientific">Eleusine coracana subsp. coracana</name>
    <dbReference type="NCBI Taxonomy" id="191504"/>
    <lineage>
        <taxon>Eukaryota</taxon>
        <taxon>Viridiplantae</taxon>
        <taxon>Streptophyta</taxon>
        <taxon>Embryophyta</taxon>
        <taxon>Tracheophyta</taxon>
        <taxon>Spermatophyta</taxon>
        <taxon>Magnoliopsida</taxon>
        <taxon>Liliopsida</taxon>
        <taxon>Poales</taxon>
        <taxon>Poaceae</taxon>
        <taxon>PACMAD clade</taxon>
        <taxon>Chloridoideae</taxon>
        <taxon>Cynodonteae</taxon>
        <taxon>Eleusininae</taxon>
        <taxon>Eleusine</taxon>
    </lineage>
</organism>
<evidence type="ECO:0000256" key="1">
    <source>
        <dbReference type="ARBA" id="ARBA00007626"/>
    </source>
</evidence>
<dbReference type="PROSITE" id="PS51375">
    <property type="entry name" value="PPR"/>
    <property type="match status" value="2"/>
</dbReference>
<dbReference type="AlphaFoldDB" id="A0AAV5BGM5"/>
<dbReference type="PANTHER" id="PTHR47941">
    <property type="entry name" value="PENTATRICOPEPTIDE REPEAT-CONTAINING PROTEIN 3, MITOCHONDRIAL"/>
    <property type="match status" value="1"/>
</dbReference>
<feature type="repeat" description="PPR" evidence="4">
    <location>
        <begin position="9"/>
        <end position="39"/>
    </location>
</feature>
<proteinExistence type="inferred from homology"/>
<evidence type="ECO:0000313" key="5">
    <source>
        <dbReference type="EMBL" id="GJM85027.1"/>
    </source>
</evidence>
<protein>
    <recommendedName>
        <fullName evidence="7">Pentatricopeptide repeat-containing protein</fullName>
    </recommendedName>
</protein>
<reference evidence="5" key="2">
    <citation type="submission" date="2021-12" db="EMBL/GenBank/DDBJ databases">
        <title>Resequencing data analysis of finger millet.</title>
        <authorList>
            <person name="Hatakeyama M."/>
            <person name="Aluri S."/>
            <person name="Balachadran M.T."/>
            <person name="Sivarajan S.R."/>
            <person name="Poveda L."/>
            <person name="Shimizu-Inatsugi R."/>
            <person name="Schlapbach R."/>
            <person name="Sreeman S.M."/>
            <person name="Shimizu K.K."/>
        </authorList>
    </citation>
    <scope>NUCLEOTIDE SEQUENCE</scope>
</reference>
<evidence type="ECO:0000256" key="4">
    <source>
        <dbReference type="PROSITE-ProRule" id="PRU00708"/>
    </source>
</evidence>
<dbReference type="InterPro" id="IPR011990">
    <property type="entry name" value="TPR-like_helical_dom_sf"/>
</dbReference>
<evidence type="ECO:0000256" key="2">
    <source>
        <dbReference type="ARBA" id="ARBA00022737"/>
    </source>
</evidence>
<dbReference type="EMBL" id="BQKI01000001">
    <property type="protein sequence ID" value="GJM85027.1"/>
    <property type="molecule type" value="Genomic_DNA"/>
</dbReference>
<keyword evidence="2" id="KW-0677">Repeat</keyword>
<dbReference type="Gene3D" id="1.25.40.10">
    <property type="entry name" value="Tetratricopeptide repeat domain"/>
    <property type="match status" value="2"/>
</dbReference>
<evidence type="ECO:0008006" key="7">
    <source>
        <dbReference type="Google" id="ProtNLM"/>
    </source>
</evidence>
<comment type="caution">
    <text evidence="5">The sequence shown here is derived from an EMBL/GenBank/DDBJ whole genome shotgun (WGS) entry which is preliminary data.</text>
</comment>
<comment type="similarity">
    <text evidence="1">Belongs to the PPR family. P subfamily.</text>
</comment>
<dbReference type="Pfam" id="PF13041">
    <property type="entry name" value="PPR_2"/>
    <property type="match status" value="1"/>
</dbReference>